<dbReference type="EMBL" id="LUCH01002207">
    <property type="protein sequence ID" value="KAF5401832.1"/>
    <property type="molecule type" value="Genomic_DNA"/>
</dbReference>
<comment type="caution">
    <text evidence="1">The sequence shown here is derived from an EMBL/GenBank/DDBJ whole genome shotgun (WGS) entry which is preliminary data.</text>
</comment>
<accession>A0A8J4TFX4</accession>
<dbReference type="AlphaFoldDB" id="A0A8J4TFX4"/>
<reference evidence="1" key="1">
    <citation type="submission" date="2019-05" db="EMBL/GenBank/DDBJ databases">
        <title>Annotation for the trematode Paragonimus heterotremus.</title>
        <authorList>
            <person name="Choi Y.-J."/>
        </authorList>
    </citation>
    <scope>NUCLEOTIDE SEQUENCE</scope>
    <source>
        <strain evidence="1">LC</strain>
    </source>
</reference>
<proteinExistence type="predicted"/>
<sequence>MKYDIFKISWPSCPDRSSAQPSSLIYKLFVGYDYSFNNDETTNFETTFCIPGGTRTWQCDDRTANICIACRLQLDVSRRNIFIRRSILDADSANTAFVHLLHDRVGSADCLHYVLYICKGPEDRQIHMGGREPGADRRLRCSWIYFGDVSREFK</sequence>
<evidence type="ECO:0000313" key="1">
    <source>
        <dbReference type="EMBL" id="KAF5401832.1"/>
    </source>
</evidence>
<gene>
    <name evidence="1" type="ORF">PHET_04780</name>
</gene>
<protein>
    <submittedName>
        <fullName evidence="1">Uncharacterized protein</fullName>
    </submittedName>
</protein>
<organism evidence="1 2">
    <name type="scientific">Paragonimus heterotremus</name>
    <dbReference type="NCBI Taxonomy" id="100268"/>
    <lineage>
        <taxon>Eukaryota</taxon>
        <taxon>Metazoa</taxon>
        <taxon>Spiralia</taxon>
        <taxon>Lophotrochozoa</taxon>
        <taxon>Platyhelminthes</taxon>
        <taxon>Trematoda</taxon>
        <taxon>Digenea</taxon>
        <taxon>Plagiorchiida</taxon>
        <taxon>Troglotremata</taxon>
        <taxon>Troglotrematidae</taxon>
        <taxon>Paragonimus</taxon>
    </lineage>
</organism>
<evidence type="ECO:0000313" key="2">
    <source>
        <dbReference type="Proteomes" id="UP000748531"/>
    </source>
</evidence>
<name>A0A8J4TFX4_9TREM</name>
<keyword evidence="2" id="KW-1185">Reference proteome</keyword>
<dbReference type="Proteomes" id="UP000748531">
    <property type="component" value="Unassembled WGS sequence"/>
</dbReference>